<evidence type="ECO:0000313" key="2">
    <source>
        <dbReference type="Proteomes" id="UP000279372"/>
    </source>
</evidence>
<evidence type="ECO:0000313" key="1">
    <source>
        <dbReference type="EMBL" id="RMO78890.1"/>
    </source>
</evidence>
<dbReference type="EMBL" id="RBQB01000379">
    <property type="protein sequence ID" value="RMO78890.1"/>
    <property type="molecule type" value="Genomic_DNA"/>
</dbReference>
<accession>A0A3M3Y935</accession>
<sequence length="423" mass="43110">MLDAASAVVQRIGFERKIGVADFDTAVLVGDAAGEIEGAGVGAQRPQCTGARVVEAGAVIDPVAQGTQLPRGVVQRAALQRERGVGFDQATTVDQVGGGEVDAVAAELAAVGVQQCGAGRHQRGSGEEFARIAGQRIHTQGQAVDQAGDHARLAAVAAGVQRTGGDLHGVALNRPADVADRAVAQFQPGGAATRKQRTAIVIQRAAGVDQPAAACDQLALLAVAQGGGSQAQLIATNAAALIVELGRTADRDQTAARIDDAGQVAQQVADCQKHVAVTADHCAIAVVDQARCVDQYALAKQRTGAVIQPCTTNLQVTVTLDLAGAVEQLRLACRRGEAQCHALCSGGQQALLAVVETGRTQVDAVTDDPAATVIDLRARCADVDACSQHAAATVIQACCIETEVAGDRQQAAALVEHVTAGDA</sequence>
<comment type="caution">
    <text evidence="1">The sequence shown here is derived from an EMBL/GenBank/DDBJ whole genome shotgun (WGS) entry which is preliminary data.</text>
</comment>
<dbReference type="Proteomes" id="UP000279372">
    <property type="component" value="Unassembled WGS sequence"/>
</dbReference>
<organism evidence="1 2">
    <name type="scientific">Pseudomonas syringae pv. philadelphi</name>
    <dbReference type="NCBI Taxonomy" id="251706"/>
    <lineage>
        <taxon>Bacteria</taxon>
        <taxon>Pseudomonadati</taxon>
        <taxon>Pseudomonadota</taxon>
        <taxon>Gammaproteobacteria</taxon>
        <taxon>Pseudomonadales</taxon>
        <taxon>Pseudomonadaceae</taxon>
        <taxon>Pseudomonas</taxon>
    </lineage>
</organism>
<reference evidence="1 2" key="1">
    <citation type="submission" date="2018-08" db="EMBL/GenBank/DDBJ databases">
        <title>Recombination of ecologically and evolutionarily significant loci maintains genetic cohesion in the Pseudomonas syringae species complex.</title>
        <authorList>
            <person name="Dillon M."/>
            <person name="Thakur S."/>
            <person name="Almeida R.N.D."/>
            <person name="Weir B.S."/>
            <person name="Guttman D.S."/>
        </authorList>
    </citation>
    <scope>NUCLEOTIDE SEQUENCE [LARGE SCALE GENOMIC DNA]</scope>
    <source>
        <strain evidence="1 2">ICMP 8902</strain>
    </source>
</reference>
<dbReference type="AlphaFoldDB" id="A0A3M3Y935"/>
<gene>
    <name evidence="1" type="ORF">ALQ33_200061</name>
</gene>
<name>A0A3M3Y935_9PSED</name>
<proteinExistence type="predicted"/>
<protein>
    <submittedName>
        <fullName evidence="1">Uncharacterized protein</fullName>
    </submittedName>
</protein>